<evidence type="ECO:0000313" key="2">
    <source>
        <dbReference type="Proteomes" id="UP000276133"/>
    </source>
</evidence>
<dbReference type="EMBL" id="REGN01014129">
    <property type="protein sequence ID" value="RMZ93009.1"/>
    <property type="molecule type" value="Genomic_DNA"/>
</dbReference>
<organism evidence="1 2">
    <name type="scientific">Brachionus plicatilis</name>
    <name type="common">Marine rotifer</name>
    <name type="synonym">Brachionus muelleri</name>
    <dbReference type="NCBI Taxonomy" id="10195"/>
    <lineage>
        <taxon>Eukaryota</taxon>
        <taxon>Metazoa</taxon>
        <taxon>Spiralia</taxon>
        <taxon>Gnathifera</taxon>
        <taxon>Rotifera</taxon>
        <taxon>Eurotatoria</taxon>
        <taxon>Monogononta</taxon>
        <taxon>Pseudotrocha</taxon>
        <taxon>Ploima</taxon>
        <taxon>Brachionidae</taxon>
        <taxon>Brachionus</taxon>
    </lineage>
</organism>
<proteinExistence type="predicted"/>
<sequence>MVKFDPDMMFFCLMMKIAAGVVTIYLKTVLCQKKEVLCCWVSLMRSDWTGLWRFDVLFWLVECQLDLDVYADRVRAIEALVGKRVQIGEANCSQAFTDDLPCGVNCFTEDGFEAQGPCFRLEKSGSVSPFSGVRVRSALVNPVFDYLTNSIAE</sequence>
<name>A0A3M7P245_BRAPC</name>
<protein>
    <submittedName>
        <fullName evidence="1">Uncharacterized protein</fullName>
    </submittedName>
</protein>
<accession>A0A3M7P245</accession>
<dbReference type="Proteomes" id="UP000276133">
    <property type="component" value="Unassembled WGS sequence"/>
</dbReference>
<dbReference type="AlphaFoldDB" id="A0A3M7P245"/>
<comment type="caution">
    <text evidence="1">The sequence shown here is derived from an EMBL/GenBank/DDBJ whole genome shotgun (WGS) entry which is preliminary data.</text>
</comment>
<reference evidence="1 2" key="1">
    <citation type="journal article" date="2018" name="Sci. Rep.">
        <title>Genomic signatures of local adaptation to the degree of environmental predictability in rotifers.</title>
        <authorList>
            <person name="Franch-Gras L."/>
            <person name="Hahn C."/>
            <person name="Garcia-Roger E.M."/>
            <person name="Carmona M.J."/>
            <person name="Serra M."/>
            <person name="Gomez A."/>
        </authorList>
    </citation>
    <scope>NUCLEOTIDE SEQUENCE [LARGE SCALE GENOMIC DNA]</scope>
    <source>
        <strain evidence="1">HYR1</strain>
    </source>
</reference>
<keyword evidence="2" id="KW-1185">Reference proteome</keyword>
<evidence type="ECO:0000313" key="1">
    <source>
        <dbReference type="EMBL" id="RMZ93009.1"/>
    </source>
</evidence>
<gene>
    <name evidence="1" type="ORF">BpHYR1_004023</name>
</gene>